<feature type="domain" description="Transposase IS200-like" evidence="2">
    <location>
        <begin position="1"/>
        <end position="92"/>
    </location>
</feature>
<gene>
    <name evidence="3" type="primary">tnpA</name>
    <name evidence="3" type="ORF">LKD70_17520</name>
</gene>
<dbReference type="InterPro" id="IPR036515">
    <property type="entry name" value="Transposase_17_sf"/>
</dbReference>
<keyword evidence="4" id="KW-1185">Reference proteome</keyword>
<sequence length="123" mass="13806">MFAIRALSRGTGICGTDMDHIHLLVSLPPSAAPSVVVRTLKTQLSREVREQYTDHVRKYLYGENCPFWSSSYFIATTGSVSMETVKAYIDGQRTDAHKRKYEKTGRYKKSGSRRSRGNSSPGN</sequence>
<evidence type="ECO:0000259" key="2">
    <source>
        <dbReference type="SMART" id="SM01321"/>
    </source>
</evidence>
<dbReference type="Proteomes" id="UP001198151">
    <property type="component" value="Unassembled WGS sequence"/>
</dbReference>
<proteinExistence type="predicted"/>
<dbReference type="SMART" id="SM01321">
    <property type="entry name" value="Y1_Tnp"/>
    <property type="match status" value="1"/>
</dbReference>
<comment type="caution">
    <text evidence="3">The sequence shown here is derived from an EMBL/GenBank/DDBJ whole genome shotgun (WGS) entry which is preliminary data.</text>
</comment>
<protein>
    <submittedName>
        <fullName evidence="3">IS200/IS605 family transposase</fullName>
    </submittedName>
</protein>
<dbReference type="InterPro" id="IPR002686">
    <property type="entry name" value="Transposase_17"/>
</dbReference>
<dbReference type="Pfam" id="PF01797">
    <property type="entry name" value="Y1_Tnp"/>
    <property type="match status" value="1"/>
</dbReference>
<feature type="compositionally biased region" description="Basic residues" evidence="1">
    <location>
        <begin position="96"/>
        <end position="116"/>
    </location>
</feature>
<dbReference type="PANTHER" id="PTHR33360:SF2">
    <property type="entry name" value="TRANSPOSASE FOR INSERTION SEQUENCE ELEMENT IS200"/>
    <property type="match status" value="1"/>
</dbReference>
<organism evidence="3 4">
    <name type="scientific">Ruminococcus turbiniformis</name>
    <dbReference type="NCBI Taxonomy" id="2881258"/>
    <lineage>
        <taxon>Bacteria</taxon>
        <taxon>Bacillati</taxon>
        <taxon>Bacillota</taxon>
        <taxon>Clostridia</taxon>
        <taxon>Eubacteriales</taxon>
        <taxon>Oscillospiraceae</taxon>
        <taxon>Ruminococcus</taxon>
    </lineage>
</organism>
<evidence type="ECO:0000313" key="4">
    <source>
        <dbReference type="Proteomes" id="UP001198151"/>
    </source>
</evidence>
<dbReference type="RefSeq" id="WP_227709161.1">
    <property type="nucleotide sequence ID" value="NZ_JAJEQX010000054.1"/>
</dbReference>
<dbReference type="EMBL" id="JAJEQX010000054">
    <property type="protein sequence ID" value="MCC2256184.1"/>
    <property type="molecule type" value="Genomic_DNA"/>
</dbReference>
<name>A0ABS8G5H2_9FIRM</name>
<feature type="region of interest" description="Disordered" evidence="1">
    <location>
        <begin position="93"/>
        <end position="123"/>
    </location>
</feature>
<dbReference type="PANTHER" id="PTHR33360">
    <property type="entry name" value="TRANSPOSASE FOR INSERTION SEQUENCE ELEMENT IS200"/>
    <property type="match status" value="1"/>
</dbReference>
<evidence type="ECO:0000256" key="1">
    <source>
        <dbReference type="SAM" id="MobiDB-lite"/>
    </source>
</evidence>
<dbReference type="SUPFAM" id="SSF143422">
    <property type="entry name" value="Transposase IS200-like"/>
    <property type="match status" value="1"/>
</dbReference>
<evidence type="ECO:0000313" key="3">
    <source>
        <dbReference type="EMBL" id="MCC2256184.1"/>
    </source>
</evidence>
<accession>A0ABS8G5H2</accession>
<dbReference type="NCBIfam" id="NF033573">
    <property type="entry name" value="transpos_IS200"/>
    <property type="match status" value="1"/>
</dbReference>
<dbReference type="Gene3D" id="3.30.70.1290">
    <property type="entry name" value="Transposase IS200-like"/>
    <property type="match status" value="1"/>
</dbReference>
<reference evidence="3 4" key="1">
    <citation type="submission" date="2021-10" db="EMBL/GenBank/DDBJ databases">
        <title>Anaerobic single-cell dispensing facilitates the cultivation of human gut bacteria.</title>
        <authorList>
            <person name="Afrizal A."/>
        </authorList>
    </citation>
    <scope>NUCLEOTIDE SEQUENCE [LARGE SCALE GENOMIC DNA]</scope>
    <source>
        <strain evidence="3 4">CLA-AA-H200</strain>
    </source>
</reference>